<reference evidence="3" key="1">
    <citation type="submission" date="2025-08" db="UniProtKB">
        <authorList>
            <consortium name="RefSeq"/>
        </authorList>
    </citation>
    <scope>IDENTIFICATION</scope>
    <source>
        <tissue evidence="3">Total insect</tissue>
    </source>
</reference>
<dbReference type="PANTHER" id="PTHR46331">
    <property type="entry name" value="VALACYCLOVIR HYDROLASE"/>
    <property type="match status" value="1"/>
</dbReference>
<dbReference type="SUPFAM" id="SSF53474">
    <property type="entry name" value="alpha/beta-Hydrolases"/>
    <property type="match status" value="1"/>
</dbReference>
<dbReference type="InParanoid" id="A0A6P9ACY5"/>
<feature type="domain" description="AB hydrolase-1" evidence="1">
    <location>
        <begin position="60"/>
        <end position="176"/>
    </location>
</feature>
<dbReference type="Pfam" id="PF00561">
    <property type="entry name" value="Abhydrolase_1"/>
    <property type="match status" value="1"/>
</dbReference>
<protein>
    <submittedName>
        <fullName evidence="3">Valacyclovir hydrolase</fullName>
    </submittedName>
</protein>
<dbReference type="Gene3D" id="3.40.50.1820">
    <property type="entry name" value="alpha/beta hydrolase"/>
    <property type="match status" value="1"/>
</dbReference>
<organism evidence="3">
    <name type="scientific">Thrips palmi</name>
    <name type="common">Melon thrips</name>
    <dbReference type="NCBI Taxonomy" id="161013"/>
    <lineage>
        <taxon>Eukaryota</taxon>
        <taxon>Metazoa</taxon>
        <taxon>Ecdysozoa</taxon>
        <taxon>Arthropoda</taxon>
        <taxon>Hexapoda</taxon>
        <taxon>Insecta</taxon>
        <taxon>Pterygota</taxon>
        <taxon>Neoptera</taxon>
        <taxon>Paraneoptera</taxon>
        <taxon>Thysanoptera</taxon>
        <taxon>Terebrantia</taxon>
        <taxon>Thripoidea</taxon>
        <taxon>Thripidae</taxon>
        <taxon>Thrips</taxon>
    </lineage>
</organism>
<keyword evidence="2" id="KW-1185">Reference proteome</keyword>
<dbReference type="AlphaFoldDB" id="A0A6P9ACY5"/>
<dbReference type="InterPro" id="IPR029058">
    <property type="entry name" value="AB_hydrolase_fold"/>
</dbReference>
<evidence type="ECO:0000259" key="1">
    <source>
        <dbReference type="Pfam" id="PF00561"/>
    </source>
</evidence>
<dbReference type="KEGG" id="tpal:117654049"/>
<dbReference type="InterPro" id="IPR000073">
    <property type="entry name" value="AB_hydrolase_1"/>
</dbReference>
<accession>A0A6P9ACY5</accession>
<keyword evidence="3" id="KW-0378">Hydrolase</keyword>
<dbReference type="PANTHER" id="PTHR46331:SF2">
    <property type="entry name" value="VALACYCLOVIR HYDROLASE"/>
    <property type="match status" value="1"/>
</dbReference>
<dbReference type="Proteomes" id="UP000515158">
    <property type="component" value="Unplaced"/>
</dbReference>
<dbReference type="OrthoDB" id="19657at2759"/>
<dbReference type="FunCoup" id="A0A6P9ACY5">
    <property type="interactions" value="179"/>
</dbReference>
<proteinExistence type="predicted"/>
<evidence type="ECO:0000313" key="2">
    <source>
        <dbReference type="Proteomes" id="UP000515158"/>
    </source>
</evidence>
<gene>
    <name evidence="3" type="primary">LOC117654049</name>
</gene>
<evidence type="ECO:0000313" key="3">
    <source>
        <dbReference type="RefSeq" id="XP_034256082.1"/>
    </source>
</evidence>
<dbReference type="RefSeq" id="XP_034256082.1">
    <property type="nucleotide sequence ID" value="XM_034400191.1"/>
</dbReference>
<name>A0A6P9ACY5_THRPL</name>
<sequence>MLRSCCGRALGKATALQSSPSTLFSLSRSVWYSGCAGMERGQEKLDGFNISYVRTGSGPNAVLCLPGALGSALTDFRPQLEHLDKKNFTIIAWDPPGYGQSRPPDRDFTGDFFHRDADVALKLMKALKLPKFSMLGWSDGGITAMILAAKNPLNVHKCVVWGANAYVLKEELEIYKKIRDISTWSEKMRAPLIELYGEEYFRTTWEKWVDAFIHIYEVNDGDICKKEVKLIQCPLFVIHGDKDPLVSNEHPKHILDAVPHSRVFHFVDGKHNVHLRYAEKFNELVSEFLLECAPGQQVRRVQGDQDSKL</sequence>
<dbReference type="GeneID" id="117654049"/>
<dbReference type="GO" id="GO:0017171">
    <property type="term" value="F:serine hydrolase activity"/>
    <property type="evidence" value="ECO:0007669"/>
    <property type="project" value="TreeGrafter"/>
</dbReference>